<dbReference type="FunFam" id="1.10.10.10:FF:000001">
    <property type="entry name" value="LysR family transcriptional regulator"/>
    <property type="match status" value="1"/>
</dbReference>
<dbReference type="InterPro" id="IPR005119">
    <property type="entry name" value="LysR_subst-bd"/>
</dbReference>
<evidence type="ECO:0000256" key="4">
    <source>
        <dbReference type="ARBA" id="ARBA00023163"/>
    </source>
</evidence>
<name>A0A1B8P2X3_HALEL</name>
<keyword evidence="4" id="KW-0804">Transcription</keyword>
<dbReference type="Gene3D" id="3.40.190.10">
    <property type="entry name" value="Periplasmic binding protein-like II"/>
    <property type="match status" value="2"/>
</dbReference>
<dbReference type="SUPFAM" id="SSF46785">
    <property type="entry name" value="Winged helix' DNA-binding domain"/>
    <property type="match status" value="1"/>
</dbReference>
<dbReference type="Proteomes" id="UP000092504">
    <property type="component" value="Unassembled WGS sequence"/>
</dbReference>
<dbReference type="Pfam" id="PF00126">
    <property type="entry name" value="HTH_1"/>
    <property type="match status" value="1"/>
</dbReference>
<dbReference type="InterPro" id="IPR036390">
    <property type="entry name" value="WH_DNA-bd_sf"/>
</dbReference>
<dbReference type="Gene3D" id="1.10.10.10">
    <property type="entry name" value="Winged helix-like DNA-binding domain superfamily/Winged helix DNA-binding domain"/>
    <property type="match status" value="1"/>
</dbReference>
<organism evidence="6 7">
    <name type="scientific">Halomonas elongata</name>
    <dbReference type="NCBI Taxonomy" id="2746"/>
    <lineage>
        <taxon>Bacteria</taxon>
        <taxon>Pseudomonadati</taxon>
        <taxon>Pseudomonadota</taxon>
        <taxon>Gammaproteobacteria</taxon>
        <taxon>Oceanospirillales</taxon>
        <taxon>Halomonadaceae</taxon>
        <taxon>Halomonas</taxon>
    </lineage>
</organism>
<keyword evidence="2" id="KW-0805">Transcription regulation</keyword>
<dbReference type="GO" id="GO:0003700">
    <property type="term" value="F:DNA-binding transcription factor activity"/>
    <property type="evidence" value="ECO:0007669"/>
    <property type="project" value="InterPro"/>
</dbReference>
<dbReference type="PANTHER" id="PTHR30537:SF5">
    <property type="entry name" value="HTH-TYPE TRANSCRIPTIONAL ACTIVATOR TTDR-RELATED"/>
    <property type="match status" value="1"/>
</dbReference>
<comment type="similarity">
    <text evidence="1">Belongs to the LysR transcriptional regulatory family.</text>
</comment>
<reference evidence="6 7" key="1">
    <citation type="submission" date="2016-06" db="EMBL/GenBank/DDBJ databases">
        <title>Genome sequence of halotolerant plant growth promoting strain of Halomonas elongata HEK1 isolated from salterns of Rann of Kutch, Gujarat, India.</title>
        <authorList>
            <person name="Gaba S."/>
            <person name="Singh R.N."/>
            <person name="Abrol S."/>
            <person name="Kaushik R."/>
            <person name="Saxena A.K."/>
        </authorList>
    </citation>
    <scope>NUCLEOTIDE SEQUENCE [LARGE SCALE GENOMIC DNA]</scope>
    <source>
        <strain evidence="6 7">HEK1</strain>
    </source>
</reference>
<dbReference type="EMBL" id="MAJD01000001">
    <property type="protein sequence ID" value="OBX36626.1"/>
    <property type="molecule type" value="Genomic_DNA"/>
</dbReference>
<feature type="domain" description="HTH lysR-type" evidence="5">
    <location>
        <begin position="8"/>
        <end position="65"/>
    </location>
</feature>
<keyword evidence="3" id="KW-0238">DNA-binding</keyword>
<evidence type="ECO:0000259" key="5">
    <source>
        <dbReference type="PROSITE" id="PS50931"/>
    </source>
</evidence>
<dbReference type="InterPro" id="IPR000847">
    <property type="entry name" value="LysR_HTH_N"/>
</dbReference>
<dbReference type="Pfam" id="PF03466">
    <property type="entry name" value="LysR_substrate"/>
    <property type="match status" value="1"/>
</dbReference>
<evidence type="ECO:0000313" key="6">
    <source>
        <dbReference type="EMBL" id="OBX36626.1"/>
    </source>
</evidence>
<evidence type="ECO:0000256" key="1">
    <source>
        <dbReference type="ARBA" id="ARBA00009437"/>
    </source>
</evidence>
<dbReference type="PATRIC" id="fig|2746.7.peg.999"/>
<sequence>MSGRDALPPLQCLKAFEATARHCSFTQAGRELNLTQSAVSRQIKRLEEDLGRPLFERVPDGLRPTPAADHYYRVVRRLLRDLADETARLRRHGDDHQLTLATSPTIASIWLSRHLPEFQRQHPHIEIRLLTMEDPYRLDLTEFDLGLYYHLEGQVDPPGLMAETVFDEENVIAVCSPHYTRHHGEVGTPEALLRQHTLLVLEDHFNDWLTWQDWFKALELTWHEPTHCLRANSYQVLLNATLAGQGIILGWEQLLADELRQGHLLRALPRPCPASASSRCSSPSIVISPRPVAPSSAGWLAFKEGMRA</sequence>
<evidence type="ECO:0000256" key="3">
    <source>
        <dbReference type="ARBA" id="ARBA00023125"/>
    </source>
</evidence>
<evidence type="ECO:0000256" key="2">
    <source>
        <dbReference type="ARBA" id="ARBA00023015"/>
    </source>
</evidence>
<protein>
    <submittedName>
        <fullName evidence="6">Glycine cleavage system transcriptional activator</fullName>
    </submittedName>
</protein>
<dbReference type="PROSITE" id="PS50931">
    <property type="entry name" value="HTH_LYSR"/>
    <property type="match status" value="1"/>
</dbReference>
<evidence type="ECO:0000313" key="7">
    <source>
        <dbReference type="Proteomes" id="UP000092504"/>
    </source>
</evidence>
<comment type="caution">
    <text evidence="6">The sequence shown here is derived from an EMBL/GenBank/DDBJ whole genome shotgun (WGS) entry which is preliminary data.</text>
</comment>
<dbReference type="SUPFAM" id="SSF53850">
    <property type="entry name" value="Periplasmic binding protein-like II"/>
    <property type="match status" value="1"/>
</dbReference>
<accession>A0A1B8P2X3</accession>
<dbReference type="GO" id="GO:0003677">
    <property type="term" value="F:DNA binding"/>
    <property type="evidence" value="ECO:0007669"/>
    <property type="project" value="UniProtKB-KW"/>
</dbReference>
<dbReference type="PANTHER" id="PTHR30537">
    <property type="entry name" value="HTH-TYPE TRANSCRIPTIONAL REGULATOR"/>
    <property type="match status" value="1"/>
</dbReference>
<dbReference type="InterPro" id="IPR036388">
    <property type="entry name" value="WH-like_DNA-bd_sf"/>
</dbReference>
<gene>
    <name evidence="6" type="primary">gcvA_1</name>
    <name evidence="6" type="ORF">A8U91_00969</name>
</gene>
<dbReference type="InterPro" id="IPR058163">
    <property type="entry name" value="LysR-type_TF_proteobact-type"/>
</dbReference>
<dbReference type="PRINTS" id="PR00039">
    <property type="entry name" value="HTHLYSR"/>
</dbReference>
<dbReference type="AlphaFoldDB" id="A0A1B8P2X3"/>
<proteinExistence type="inferred from homology"/>